<evidence type="ECO:0000256" key="1">
    <source>
        <dbReference type="SAM" id="SignalP"/>
    </source>
</evidence>
<feature type="signal peptide" evidence="1">
    <location>
        <begin position="1"/>
        <end position="31"/>
    </location>
</feature>
<feature type="chain" id="PRO_5011483518" evidence="1">
    <location>
        <begin position="32"/>
        <end position="145"/>
    </location>
</feature>
<reference evidence="2 3" key="1">
    <citation type="submission" date="2016-10" db="EMBL/GenBank/DDBJ databases">
        <authorList>
            <person name="de Groot N.N."/>
        </authorList>
    </citation>
    <scope>NUCLEOTIDE SEQUENCE [LARGE SCALE GENOMIC DNA]</scope>
    <source>
        <strain evidence="2 3">DSM 16957</strain>
    </source>
</reference>
<proteinExistence type="predicted"/>
<protein>
    <submittedName>
        <fullName evidence="2">Uncharacterized protein</fullName>
    </submittedName>
</protein>
<evidence type="ECO:0000313" key="3">
    <source>
        <dbReference type="Proteomes" id="UP000199603"/>
    </source>
</evidence>
<dbReference type="RefSeq" id="WP_091242086.1">
    <property type="nucleotide sequence ID" value="NZ_FNAG01000005.1"/>
</dbReference>
<dbReference type="Proteomes" id="UP000199603">
    <property type="component" value="Unassembled WGS sequence"/>
</dbReference>
<keyword evidence="3" id="KW-1185">Reference proteome</keyword>
<gene>
    <name evidence="2" type="ORF">SAMN04488509_1056</name>
</gene>
<keyword evidence="1" id="KW-0732">Signal</keyword>
<name>A0A1G6WJL3_9GAMM</name>
<dbReference type="AlphaFoldDB" id="A0A1G6WJL3"/>
<evidence type="ECO:0000313" key="2">
    <source>
        <dbReference type="EMBL" id="SDD65437.1"/>
    </source>
</evidence>
<accession>A0A1G6WJL3</accession>
<dbReference type="EMBL" id="FNAG01000005">
    <property type="protein sequence ID" value="SDD65437.1"/>
    <property type="molecule type" value="Genomic_DNA"/>
</dbReference>
<organism evidence="2 3">
    <name type="scientific">Aquimonas voraii</name>
    <dbReference type="NCBI Taxonomy" id="265719"/>
    <lineage>
        <taxon>Bacteria</taxon>
        <taxon>Pseudomonadati</taxon>
        <taxon>Pseudomonadota</taxon>
        <taxon>Gammaproteobacteria</taxon>
        <taxon>Lysobacterales</taxon>
        <taxon>Lysobacteraceae</taxon>
        <taxon>Aquimonas</taxon>
    </lineage>
</organism>
<dbReference type="STRING" id="265719.SAMN04488509_1056"/>
<sequence>MSPARIPACRRLHALASTALLAAVLPLSASAQSAASRASVRVSESVFVLPRASVHLLSAGGEFSVAALRPVGDSVEVVLLGAADGARLSFTVGRTALEASGVAVGVSLYASAVVGGHLLWSGSEAVAFVADESLAPHVHRTELRR</sequence>